<sequence>MSMETYLNPVKLEVGQIVTLTDLGRKNVRLYIKKNPSLGRVGAKFKILRLVESNAMDDQTELRSLTIGVVTLQDTDTKEVFRLEDDPNFWAFFTESTPHFFAKVSV</sequence>
<dbReference type="EMBL" id="HM114315">
    <property type="protein sequence ID" value="ADJ19422.1"/>
    <property type="molecule type" value="Genomic_DNA"/>
</dbReference>
<proteinExistence type="predicted"/>
<gene>
    <name evidence="1" type="ORF">Acj133p107</name>
</gene>
<dbReference type="Proteomes" id="UP000000330">
    <property type="component" value="Segment"/>
</dbReference>
<dbReference type="KEGG" id="vg:10323094"/>
<evidence type="ECO:0000313" key="1">
    <source>
        <dbReference type="EMBL" id="ADJ19422.1"/>
    </source>
</evidence>
<protein>
    <submittedName>
        <fullName evidence="1">Uncharacterized protein</fullName>
    </submittedName>
</protein>
<organism evidence="1 2">
    <name type="scientific">Acinetobacter phage 133</name>
    <dbReference type="NCBI Taxonomy" id="2919552"/>
    <lineage>
        <taxon>Viruses</taxon>
        <taxon>Duplodnaviria</taxon>
        <taxon>Heunggongvirae</taxon>
        <taxon>Uroviricota</taxon>
        <taxon>Caudoviricetes</taxon>
        <taxon>Pantevenvirales</taxon>
        <taxon>Straboviridae</taxon>
        <taxon>Tevenvirinae</taxon>
        <taxon>Centumtrigintavirus</taxon>
        <taxon>Centumtrigintavirus cv133</taxon>
        <taxon>Acinetobacter virus 133</taxon>
    </lineage>
</organism>
<accession>D9I641</accession>
<keyword evidence="2" id="KW-1185">Reference proteome</keyword>
<name>D9I641_9CAUD</name>
<dbReference type="RefSeq" id="YP_004300688.1">
    <property type="nucleotide sequence ID" value="NC_015250.1"/>
</dbReference>
<evidence type="ECO:0000313" key="2">
    <source>
        <dbReference type="Proteomes" id="UP000000330"/>
    </source>
</evidence>
<reference evidence="1 2" key="1">
    <citation type="journal article" date="2010" name="Virol. J.">
        <title>Genomes of the T4-related bacteriophages as windows on microbial genome evolution.</title>
        <authorList>
            <person name="Petrov V.M."/>
            <person name="Ratnayaka S."/>
            <person name="Nolan J.M."/>
            <person name="Miller E.S."/>
            <person name="Karam J.D."/>
        </authorList>
    </citation>
    <scope>NUCLEOTIDE SEQUENCE [LARGE SCALE GENOMIC DNA]</scope>
    <source>
        <strain evidence="1">Acj133</strain>
    </source>
</reference>
<dbReference type="GeneID" id="10323094"/>